<feature type="signal peptide" evidence="1">
    <location>
        <begin position="1"/>
        <end position="19"/>
    </location>
</feature>
<evidence type="ECO:0000313" key="2">
    <source>
        <dbReference type="EnsemblMetazoa" id="Aqu2.1.16183_001"/>
    </source>
</evidence>
<name>A0A1X7TMM7_AMPQE</name>
<sequence length="207" mass="23852">MVRYILLLWGLFTLGVVNSTKGPSDLTIGGEPYSVLERPSVNSQLVEEAQADVTITIDLHDIPGDLLLVAKFLQVAENGLVSFPVIQATFWDEMSGHLKDLQSEEQLKNVLSIEDEKEREEIIRSYVFKKALLKNFAKWIATHQMTKVFRQRMKPVRDELANIVRGNLDQEESRKNMKKISGELFAEEARRRKRIKAMKRNEPRDEL</sequence>
<feature type="chain" id="PRO_5012869391" evidence="1">
    <location>
        <begin position="20"/>
        <end position="207"/>
    </location>
</feature>
<keyword evidence="1" id="KW-0732">Signal</keyword>
<proteinExistence type="predicted"/>
<dbReference type="EnsemblMetazoa" id="Aqu2.1.16183_001">
    <property type="protein sequence ID" value="Aqu2.1.16183_001"/>
    <property type="gene ID" value="Aqu2.1.16183"/>
</dbReference>
<accession>A0A1X7TMM7</accession>
<dbReference type="InParanoid" id="A0A1X7TMM7"/>
<reference evidence="2" key="1">
    <citation type="submission" date="2017-05" db="UniProtKB">
        <authorList>
            <consortium name="EnsemblMetazoa"/>
        </authorList>
    </citation>
    <scope>IDENTIFICATION</scope>
</reference>
<dbReference type="AlphaFoldDB" id="A0A1X7TMM7"/>
<protein>
    <submittedName>
        <fullName evidence="2">Uncharacterized protein</fullName>
    </submittedName>
</protein>
<organism evidence="2">
    <name type="scientific">Amphimedon queenslandica</name>
    <name type="common">Sponge</name>
    <dbReference type="NCBI Taxonomy" id="400682"/>
    <lineage>
        <taxon>Eukaryota</taxon>
        <taxon>Metazoa</taxon>
        <taxon>Porifera</taxon>
        <taxon>Demospongiae</taxon>
        <taxon>Heteroscleromorpha</taxon>
        <taxon>Haplosclerida</taxon>
        <taxon>Niphatidae</taxon>
        <taxon>Amphimedon</taxon>
    </lineage>
</organism>
<evidence type="ECO:0000256" key="1">
    <source>
        <dbReference type="SAM" id="SignalP"/>
    </source>
</evidence>